<protein>
    <submittedName>
        <fullName evidence="1">Uncharacterized protein</fullName>
    </submittedName>
</protein>
<accession>A0ABV5CK09</accession>
<name>A0ABV5CK09_9ACTN</name>
<dbReference type="EMBL" id="JBCGDC010000006">
    <property type="protein sequence ID" value="MFB6392104.1"/>
    <property type="molecule type" value="Genomic_DNA"/>
</dbReference>
<proteinExistence type="predicted"/>
<reference evidence="1 2" key="1">
    <citation type="submission" date="2024-04" db="EMBL/GenBank/DDBJ databases">
        <title>Polymorphospora sp. isolated from Baiyangdian Lake in Xiong'an New Area.</title>
        <authorList>
            <person name="Zhang X."/>
            <person name="Liu J."/>
        </authorList>
    </citation>
    <scope>NUCLEOTIDE SEQUENCE [LARGE SCALE GENOMIC DNA]</scope>
    <source>
        <strain evidence="1 2">2-325</strain>
    </source>
</reference>
<keyword evidence="2" id="KW-1185">Reference proteome</keyword>
<comment type="caution">
    <text evidence="1">The sequence shown here is derived from an EMBL/GenBank/DDBJ whole genome shotgun (WGS) entry which is preliminary data.</text>
</comment>
<gene>
    <name evidence="1" type="ORF">AAFH96_03155</name>
</gene>
<evidence type="ECO:0000313" key="2">
    <source>
        <dbReference type="Proteomes" id="UP001582793"/>
    </source>
</evidence>
<dbReference type="Proteomes" id="UP001582793">
    <property type="component" value="Unassembled WGS sequence"/>
</dbReference>
<sequence length="45" mass="4767">MSPFGMVDPAKNTELSVAVFAGMPVVRTGRGNTVGRAYQTLSDTH</sequence>
<organism evidence="1 2">
    <name type="scientific">Polymorphospora lycopeni</name>
    <dbReference type="NCBI Taxonomy" id="3140240"/>
    <lineage>
        <taxon>Bacteria</taxon>
        <taxon>Bacillati</taxon>
        <taxon>Actinomycetota</taxon>
        <taxon>Actinomycetes</taxon>
        <taxon>Micromonosporales</taxon>
        <taxon>Micromonosporaceae</taxon>
        <taxon>Polymorphospora</taxon>
    </lineage>
</organism>
<evidence type="ECO:0000313" key="1">
    <source>
        <dbReference type="EMBL" id="MFB6392104.1"/>
    </source>
</evidence>
<dbReference type="RefSeq" id="WP_375732939.1">
    <property type="nucleotide sequence ID" value="NZ_JBCGDC010000006.1"/>
</dbReference>